<reference evidence="1" key="1">
    <citation type="submission" date="2018-10" db="EMBL/GenBank/DDBJ databases">
        <title>Hidden diversity of soil giant viruses.</title>
        <authorList>
            <person name="Schulz F."/>
            <person name="Alteio L."/>
            <person name="Goudeau D."/>
            <person name="Ryan E.M."/>
            <person name="Malmstrom R.R."/>
            <person name="Blanchard J."/>
            <person name="Woyke T."/>
        </authorList>
    </citation>
    <scope>NUCLEOTIDE SEQUENCE</scope>
    <source>
        <strain evidence="1">FNV1</strain>
    </source>
</reference>
<proteinExistence type="predicted"/>
<organism evidence="1">
    <name type="scientific">Faunusvirus sp</name>
    <dbReference type="NCBI Taxonomy" id="2487766"/>
    <lineage>
        <taxon>Viruses</taxon>
        <taxon>Varidnaviria</taxon>
        <taxon>Bamfordvirae</taxon>
        <taxon>Nucleocytoviricota</taxon>
        <taxon>Megaviricetes</taxon>
        <taxon>Imitervirales</taxon>
        <taxon>Mimiviridae</taxon>
    </lineage>
</organism>
<sequence>MSVSTHRTVKRLVACRDGDKCQRYQKGKCRFAHTAAHNVESKHDCRSAKIPNYDVVRQTRDVNIDIKNYQQQSVKIPCCTLIQQTRDIKYYQQQLTHEQTRDISANRALAEKRFDEMRNSDKYQAKLRMCETDEQMCDEYIAQQYDISYQIYALNGMSTDGYFTFTKEMLDWAIPKLQEMAFELFEPLIESRHLYRDVVNIIIGYATVTHKSQYCIMNNCMESLKVPDYTVCSESGEIALPIICGKHIKCTHCGGYCTKCCYGYNDYDEYYERDDNIKSCKCIVQSIELGCSHPEYTAPDVDDGDDDRNYYTADELEDMRERVREDAYDEWRRQQRHPLGHRC</sequence>
<protein>
    <recommendedName>
        <fullName evidence="2">C3H1-type domain-containing protein</fullName>
    </recommendedName>
</protein>
<dbReference type="EMBL" id="MK072135">
    <property type="protein sequence ID" value="AYV79186.1"/>
    <property type="molecule type" value="Genomic_DNA"/>
</dbReference>
<accession>A0A3G4ZWB6</accession>
<name>A0A3G4ZWB6_9VIRU</name>
<gene>
    <name evidence="1" type="ORF">Faunusvirus4_27</name>
</gene>
<evidence type="ECO:0000313" key="1">
    <source>
        <dbReference type="EMBL" id="AYV79186.1"/>
    </source>
</evidence>
<evidence type="ECO:0008006" key="2">
    <source>
        <dbReference type="Google" id="ProtNLM"/>
    </source>
</evidence>